<dbReference type="InterPro" id="IPR033659">
    <property type="entry name" value="Ferrochelatase_N"/>
</dbReference>
<comment type="subcellular location">
    <subcellularLocation>
        <location evidence="7 8">Cytoplasm</location>
    </subcellularLocation>
</comment>
<name>A0ABV0EK29_9BURK</name>
<evidence type="ECO:0000256" key="7">
    <source>
        <dbReference type="HAMAP-Rule" id="MF_00323"/>
    </source>
</evidence>
<dbReference type="PROSITE" id="PS00534">
    <property type="entry name" value="FERROCHELATASE"/>
    <property type="match status" value="1"/>
</dbReference>
<evidence type="ECO:0000256" key="4">
    <source>
        <dbReference type="ARBA" id="ARBA00023239"/>
    </source>
</evidence>
<evidence type="ECO:0000313" key="9">
    <source>
        <dbReference type="EMBL" id="MEO1767913.1"/>
    </source>
</evidence>
<accession>A0ABV0EK29</accession>
<comment type="similarity">
    <text evidence="1 7 8">Belongs to the ferrochelatase family.</text>
</comment>
<organism evidence="9 10">
    <name type="scientific">Thiobacter aerophilum</name>
    <dbReference type="NCBI Taxonomy" id="3121275"/>
    <lineage>
        <taxon>Bacteria</taxon>
        <taxon>Pseudomonadati</taxon>
        <taxon>Pseudomonadota</taxon>
        <taxon>Betaproteobacteria</taxon>
        <taxon>Burkholderiales</taxon>
        <taxon>Thiobacteraceae</taxon>
        <taxon>Thiobacter</taxon>
    </lineage>
</organism>
<dbReference type="EMBL" id="JBAJEX010000013">
    <property type="protein sequence ID" value="MEO1767913.1"/>
    <property type="molecule type" value="Genomic_DNA"/>
</dbReference>
<comment type="pathway">
    <text evidence="7 8">Porphyrin-containing compound metabolism; protoheme biosynthesis; protoheme from protoporphyrin-IX: step 1/1.</text>
</comment>
<evidence type="ECO:0000256" key="5">
    <source>
        <dbReference type="ARBA" id="ARBA00023244"/>
    </source>
</evidence>
<evidence type="ECO:0000256" key="1">
    <source>
        <dbReference type="ARBA" id="ARBA00007718"/>
    </source>
</evidence>
<evidence type="ECO:0000256" key="6">
    <source>
        <dbReference type="ARBA" id="ARBA00024536"/>
    </source>
</evidence>
<keyword evidence="4 7" id="KW-0456">Lyase</keyword>
<comment type="function">
    <text evidence="7 8">Catalyzes the ferrous insertion into protoporphyrin IX.</text>
</comment>
<keyword evidence="10" id="KW-1185">Reference proteome</keyword>
<dbReference type="Pfam" id="PF00762">
    <property type="entry name" value="Ferrochelatase"/>
    <property type="match status" value="1"/>
</dbReference>
<keyword evidence="2 7" id="KW-0408">Iron</keyword>
<dbReference type="InterPro" id="IPR033644">
    <property type="entry name" value="Ferrochelatase_C"/>
</dbReference>
<protein>
    <recommendedName>
        <fullName evidence="7 8">Ferrochelatase</fullName>
        <ecNumber evidence="7 8">4.98.1.1</ecNumber>
    </recommendedName>
    <alternativeName>
        <fullName evidence="7">Heme synthase</fullName>
    </alternativeName>
    <alternativeName>
        <fullName evidence="7">Protoheme ferro-lyase</fullName>
    </alternativeName>
</protein>
<dbReference type="Proteomes" id="UP001482231">
    <property type="component" value="Unassembled WGS sequence"/>
</dbReference>
<sequence length="365" mass="40730">MRYLPEPPFRHGTVSRVGVLLVNLGTPAAPTSEALRPYLQQFLSDPRVIEIPRLLWWPILHLFILTTRPRKSAQKYASIWTPEGSPLLVHTQRQATLLKGYLGERTRTPLLVDYAMRYGVPSIETTLLKMKAAGCGRLLILPLYPQYAASSTGSVFDAVADTIKRLRNPPELRFIKHFHDHPGYIATLAESVRAHWAAHGRPDRLIMSFHGVPRFTLDKGDPYHCECQKTARLLAESLGLAPDAWQLTFQSRFGRAEWLTPYTQPTLEALARQGVGRVDVICPGFLADCLETLEEIAVEAKTAFLAAGGREFHYIPCPNERPDWIRALADITLGQLSGWLDEAPQALAREAQASRTRALALGAAD</sequence>
<feature type="binding site" evidence="7">
    <location>
        <position position="210"/>
    </location>
    <ligand>
        <name>Fe(2+)</name>
        <dbReference type="ChEBI" id="CHEBI:29033"/>
    </ligand>
</feature>
<dbReference type="SUPFAM" id="SSF53800">
    <property type="entry name" value="Chelatase"/>
    <property type="match status" value="1"/>
</dbReference>
<dbReference type="InterPro" id="IPR019772">
    <property type="entry name" value="Ferrochelatase_AS"/>
</dbReference>
<dbReference type="PANTHER" id="PTHR11108">
    <property type="entry name" value="FERROCHELATASE"/>
    <property type="match status" value="1"/>
</dbReference>
<evidence type="ECO:0000313" key="10">
    <source>
        <dbReference type="Proteomes" id="UP001482231"/>
    </source>
</evidence>
<keyword evidence="7" id="KW-0479">Metal-binding</keyword>
<keyword evidence="3 7" id="KW-0350">Heme biosynthesis</keyword>
<comment type="caution">
    <text evidence="9">The sequence shown here is derived from an EMBL/GenBank/DDBJ whole genome shotgun (WGS) entry which is preliminary data.</text>
</comment>
<evidence type="ECO:0000256" key="3">
    <source>
        <dbReference type="ARBA" id="ARBA00023133"/>
    </source>
</evidence>
<keyword evidence="5 7" id="KW-0627">Porphyrin biosynthesis</keyword>
<keyword evidence="7 8" id="KW-0963">Cytoplasm</keyword>
<dbReference type="CDD" id="cd03411">
    <property type="entry name" value="Ferrochelatase_N"/>
    <property type="match status" value="1"/>
</dbReference>
<comment type="catalytic activity">
    <reaction evidence="6">
        <text>Fe-coproporphyrin III + 2 H(+) = coproporphyrin III + Fe(2+)</text>
        <dbReference type="Rhea" id="RHEA:49572"/>
        <dbReference type="ChEBI" id="CHEBI:15378"/>
        <dbReference type="ChEBI" id="CHEBI:29033"/>
        <dbReference type="ChEBI" id="CHEBI:68438"/>
        <dbReference type="ChEBI" id="CHEBI:131725"/>
        <dbReference type="EC" id="4.99.1.9"/>
    </reaction>
    <physiologicalReaction direction="right-to-left" evidence="6">
        <dbReference type="Rhea" id="RHEA:49574"/>
    </physiologicalReaction>
</comment>
<dbReference type="NCBIfam" id="TIGR00109">
    <property type="entry name" value="hemH"/>
    <property type="match status" value="1"/>
</dbReference>
<dbReference type="CDD" id="cd00419">
    <property type="entry name" value="Ferrochelatase_C"/>
    <property type="match status" value="1"/>
</dbReference>
<reference evidence="9 10" key="1">
    <citation type="submission" date="2024-02" db="EMBL/GenBank/DDBJ databases">
        <title>New thermophilic sulfur-oxidizing bacteria from a hot springs of the Uzon caldera (Kamchatka, Russia).</title>
        <authorList>
            <person name="Dukat A.M."/>
            <person name="Elcheninov A.G."/>
            <person name="Frolov E.N."/>
        </authorList>
    </citation>
    <scope>NUCLEOTIDE SEQUENCE [LARGE SCALE GENOMIC DNA]</scope>
    <source>
        <strain evidence="9 10">AK1</strain>
    </source>
</reference>
<evidence type="ECO:0000256" key="8">
    <source>
        <dbReference type="RuleBase" id="RU000607"/>
    </source>
</evidence>
<dbReference type="Gene3D" id="3.40.50.1400">
    <property type="match status" value="2"/>
</dbReference>
<proteinExistence type="inferred from homology"/>
<gene>
    <name evidence="7 9" type="primary">hemH</name>
    <name evidence="9" type="ORF">V6E02_11900</name>
</gene>
<dbReference type="PANTHER" id="PTHR11108:SF1">
    <property type="entry name" value="FERROCHELATASE, MITOCHONDRIAL"/>
    <property type="match status" value="1"/>
</dbReference>
<feature type="binding site" evidence="7">
    <location>
        <position position="291"/>
    </location>
    <ligand>
        <name>Fe(2+)</name>
        <dbReference type="ChEBI" id="CHEBI:29033"/>
    </ligand>
</feature>
<evidence type="ECO:0000256" key="2">
    <source>
        <dbReference type="ARBA" id="ARBA00023004"/>
    </source>
</evidence>
<dbReference type="HAMAP" id="MF_00323">
    <property type="entry name" value="Ferrochelatase"/>
    <property type="match status" value="1"/>
</dbReference>
<comment type="catalytic activity">
    <reaction evidence="7 8">
        <text>heme b + 2 H(+) = protoporphyrin IX + Fe(2+)</text>
        <dbReference type="Rhea" id="RHEA:22584"/>
        <dbReference type="ChEBI" id="CHEBI:15378"/>
        <dbReference type="ChEBI" id="CHEBI:29033"/>
        <dbReference type="ChEBI" id="CHEBI:57306"/>
        <dbReference type="ChEBI" id="CHEBI:60344"/>
        <dbReference type="EC" id="4.98.1.1"/>
    </reaction>
</comment>
<dbReference type="EC" id="4.98.1.1" evidence="7 8"/>
<dbReference type="InterPro" id="IPR001015">
    <property type="entry name" value="Ferrochelatase"/>
</dbReference>
<dbReference type="RefSeq" id="WP_347309025.1">
    <property type="nucleotide sequence ID" value="NZ_JBAJEX010000013.1"/>
</dbReference>